<dbReference type="Proteomes" id="UP000010953">
    <property type="component" value="Unassembled WGS sequence"/>
</dbReference>
<dbReference type="EMBL" id="AMZY02000003">
    <property type="protein sequence ID" value="EMS35019.1"/>
    <property type="molecule type" value="Genomic_DNA"/>
</dbReference>
<protein>
    <submittedName>
        <fullName evidence="1">Uncharacterized protein</fullName>
    </submittedName>
</protein>
<gene>
    <name evidence="1" type="ORF">C943_02911</name>
</gene>
<dbReference type="eggNOG" id="ENOG502ZU4C">
    <property type="taxonomic scope" value="Bacteria"/>
</dbReference>
<accession>M7XJL9</accession>
<dbReference type="STRING" id="1239962.C943_02911"/>
<dbReference type="InParanoid" id="M7XJL9"/>
<evidence type="ECO:0000313" key="2">
    <source>
        <dbReference type="Proteomes" id="UP000010953"/>
    </source>
</evidence>
<proteinExistence type="predicted"/>
<comment type="caution">
    <text evidence="1">The sequence shown here is derived from an EMBL/GenBank/DDBJ whole genome shotgun (WGS) entry which is preliminary data.</text>
</comment>
<evidence type="ECO:0000313" key="1">
    <source>
        <dbReference type="EMBL" id="EMS35019.1"/>
    </source>
</evidence>
<dbReference type="AlphaFoldDB" id="M7XJL9"/>
<organism evidence="1 2">
    <name type="scientific">Mariniradius saccharolyticus AK6</name>
    <dbReference type="NCBI Taxonomy" id="1239962"/>
    <lineage>
        <taxon>Bacteria</taxon>
        <taxon>Pseudomonadati</taxon>
        <taxon>Bacteroidota</taxon>
        <taxon>Cytophagia</taxon>
        <taxon>Cytophagales</taxon>
        <taxon>Cyclobacteriaceae</taxon>
        <taxon>Mariniradius</taxon>
    </lineage>
</organism>
<name>M7XJL9_9BACT</name>
<reference evidence="1" key="1">
    <citation type="submission" date="2013-01" db="EMBL/GenBank/DDBJ databases">
        <title>Genome assembly of Mariniradius saccharolyticus AK6.</title>
        <authorList>
            <person name="Vaidya B."/>
            <person name="Khatri I."/>
            <person name="Tanuku N.R.S."/>
            <person name="Subramanian S."/>
            <person name="Pinnaka A."/>
        </authorList>
    </citation>
    <scope>NUCLEOTIDE SEQUENCE [LARGE SCALE GENOMIC DNA]</scope>
    <source>
        <strain evidence="1">AK6</strain>
    </source>
</reference>
<sequence>MFSGHFPKTSLGDLRDKDQIHKLFFMKKSVTLLFLAPSLMFASCNDLGKKVEGQIQSISEKADKLDSLVNREIEKMESLDSLINIETDKIIRMDSLLEKSTQKMDSLVNSKIDRFNKIVN</sequence>
<keyword evidence="2" id="KW-1185">Reference proteome</keyword>